<gene>
    <name evidence="2" type="ORF">QCA50_007189</name>
</gene>
<proteinExistence type="predicted"/>
<dbReference type="EMBL" id="JASBNA010000008">
    <property type="protein sequence ID" value="KAK7689397.1"/>
    <property type="molecule type" value="Genomic_DNA"/>
</dbReference>
<dbReference type="AlphaFoldDB" id="A0AAW0GHJ1"/>
<protein>
    <submittedName>
        <fullName evidence="2">Uncharacterized protein</fullName>
    </submittedName>
</protein>
<comment type="caution">
    <text evidence="2">The sequence shown here is derived from an EMBL/GenBank/DDBJ whole genome shotgun (WGS) entry which is preliminary data.</text>
</comment>
<evidence type="ECO:0000313" key="2">
    <source>
        <dbReference type="EMBL" id="KAK7689397.1"/>
    </source>
</evidence>
<name>A0AAW0GHJ1_9APHY</name>
<feature type="compositionally biased region" description="Low complexity" evidence="1">
    <location>
        <begin position="218"/>
        <end position="250"/>
    </location>
</feature>
<evidence type="ECO:0000256" key="1">
    <source>
        <dbReference type="SAM" id="MobiDB-lite"/>
    </source>
</evidence>
<feature type="region of interest" description="Disordered" evidence="1">
    <location>
        <begin position="210"/>
        <end position="275"/>
    </location>
</feature>
<organism evidence="2 3">
    <name type="scientific">Cerrena zonata</name>
    <dbReference type="NCBI Taxonomy" id="2478898"/>
    <lineage>
        <taxon>Eukaryota</taxon>
        <taxon>Fungi</taxon>
        <taxon>Dikarya</taxon>
        <taxon>Basidiomycota</taxon>
        <taxon>Agaricomycotina</taxon>
        <taxon>Agaricomycetes</taxon>
        <taxon>Polyporales</taxon>
        <taxon>Cerrenaceae</taxon>
        <taxon>Cerrena</taxon>
    </lineage>
</organism>
<reference evidence="2 3" key="1">
    <citation type="submission" date="2022-09" db="EMBL/GenBank/DDBJ databases">
        <authorList>
            <person name="Palmer J.M."/>
        </authorList>
    </citation>
    <scope>NUCLEOTIDE SEQUENCE [LARGE SCALE GENOMIC DNA]</scope>
    <source>
        <strain evidence="2 3">DSM 7382</strain>
    </source>
</reference>
<sequence length="275" mass="30151">MEYATRPYYTVESLPADRVTSWGSWYSDNEGDNVPSAVSQRRSWVSDWCMPNEPEEDIATCSPGHPTLYAMDHKLYSEPAYPSSIALPQEPSYPPASPCSTNFTDWRSISGSDSVDQDPSDALTCEPEEYIGQDLNPPDVRLATPTRLGPCHDPDYDQVHTKVCLNVNKPLPPDPTLPLSPKPTLPLPSKPLLIRQLSLKGLQRTLSSLSFTKKRANSLPTSPSEPRSSSSRPSTPSSLPKSRSLTTTLPGSLSGMQIMSLEDAANDGEIKYRGT</sequence>
<accession>A0AAW0GHJ1</accession>
<evidence type="ECO:0000313" key="3">
    <source>
        <dbReference type="Proteomes" id="UP001385951"/>
    </source>
</evidence>
<keyword evidence="3" id="KW-1185">Reference proteome</keyword>
<dbReference type="Proteomes" id="UP001385951">
    <property type="component" value="Unassembled WGS sequence"/>
</dbReference>